<organism evidence="1 2">
    <name type="scientific">Ruegeria intermedia</name>
    <dbReference type="NCBI Taxonomy" id="996115"/>
    <lineage>
        <taxon>Bacteria</taxon>
        <taxon>Pseudomonadati</taxon>
        <taxon>Pseudomonadota</taxon>
        <taxon>Alphaproteobacteria</taxon>
        <taxon>Rhodobacterales</taxon>
        <taxon>Roseobacteraceae</taxon>
        <taxon>Ruegeria</taxon>
    </lineage>
</organism>
<dbReference type="OrthoDB" id="7728363at2"/>
<evidence type="ECO:0000313" key="2">
    <source>
        <dbReference type="Proteomes" id="UP000325134"/>
    </source>
</evidence>
<dbReference type="AlphaFoldDB" id="A0A1M4Y5K0"/>
<accession>A0A1M4Y5K0</accession>
<keyword evidence="2" id="KW-1185">Reference proteome</keyword>
<protein>
    <submittedName>
        <fullName evidence="1">Uncharacterized protein</fullName>
    </submittedName>
</protein>
<dbReference type="Proteomes" id="UP000325134">
    <property type="component" value="Unassembled WGS sequence"/>
</dbReference>
<sequence>MFDLSHDPLFELRDFFNLHNEAIQNAALLLGSRPALRRNQALLDDIAAAPRLNNRLRRELAALHALLTLKHAHDPDRIEAACFAEIDPASPIVEDLCLLTEAYQDVLIRTDDNFFPDHLAT</sequence>
<gene>
    <name evidence="1" type="ORF">SAMN05444279_11411</name>
</gene>
<dbReference type="RefSeq" id="WP_149776142.1">
    <property type="nucleotide sequence ID" value="NZ_FQVK01000014.1"/>
</dbReference>
<dbReference type="EMBL" id="FQVK01000014">
    <property type="protein sequence ID" value="SHF00950.1"/>
    <property type="molecule type" value="Genomic_DNA"/>
</dbReference>
<reference evidence="1 2" key="1">
    <citation type="submission" date="2016-11" db="EMBL/GenBank/DDBJ databases">
        <authorList>
            <person name="Varghese N."/>
            <person name="Submissions S."/>
        </authorList>
    </citation>
    <scope>NUCLEOTIDE SEQUENCE [LARGE SCALE GENOMIC DNA]</scope>
    <source>
        <strain evidence="1 2">DSM 29341</strain>
    </source>
</reference>
<proteinExistence type="predicted"/>
<name>A0A1M4Y5K0_9RHOB</name>
<evidence type="ECO:0000313" key="1">
    <source>
        <dbReference type="EMBL" id="SHF00950.1"/>
    </source>
</evidence>